<dbReference type="GO" id="GO:0022857">
    <property type="term" value="F:transmembrane transporter activity"/>
    <property type="evidence" value="ECO:0007669"/>
    <property type="project" value="InterPro"/>
</dbReference>
<feature type="transmembrane region" description="Helical" evidence="7">
    <location>
        <begin position="359"/>
        <end position="380"/>
    </location>
</feature>
<dbReference type="SUPFAM" id="SSF103473">
    <property type="entry name" value="MFS general substrate transporter"/>
    <property type="match status" value="1"/>
</dbReference>
<keyword evidence="5 7" id="KW-1133">Transmembrane helix</keyword>
<evidence type="ECO:0000256" key="2">
    <source>
        <dbReference type="ARBA" id="ARBA00022448"/>
    </source>
</evidence>
<keyword evidence="10" id="KW-1185">Reference proteome</keyword>
<dbReference type="CDD" id="cd17325">
    <property type="entry name" value="MFS_MdtG_SLC18_like"/>
    <property type="match status" value="1"/>
</dbReference>
<dbReference type="Gene3D" id="1.20.1250.20">
    <property type="entry name" value="MFS general substrate transporter like domains"/>
    <property type="match status" value="1"/>
</dbReference>
<evidence type="ECO:0000256" key="7">
    <source>
        <dbReference type="SAM" id="Phobius"/>
    </source>
</evidence>
<protein>
    <recommendedName>
        <fullName evidence="8">Major facilitator superfamily (MFS) profile domain-containing protein</fullName>
    </recommendedName>
</protein>
<evidence type="ECO:0000256" key="3">
    <source>
        <dbReference type="ARBA" id="ARBA00022475"/>
    </source>
</evidence>
<reference evidence="9 10" key="1">
    <citation type="submission" date="2015-01" db="EMBL/GenBank/DDBJ databases">
        <title>Genome sequencing of Jeotgalibacillus soli.</title>
        <authorList>
            <person name="Goh K.M."/>
            <person name="Chan K.-G."/>
            <person name="Yaakop A.S."/>
            <person name="Ee R."/>
            <person name="Gan H.M."/>
            <person name="Chan C.S."/>
        </authorList>
    </citation>
    <scope>NUCLEOTIDE SEQUENCE [LARGE SCALE GENOMIC DNA]</scope>
    <source>
        <strain evidence="9 10">P9</strain>
    </source>
</reference>
<comment type="subcellular location">
    <subcellularLocation>
        <location evidence="1">Cell membrane</location>
        <topology evidence="1">Multi-pass membrane protein</topology>
    </subcellularLocation>
</comment>
<feature type="transmembrane region" description="Helical" evidence="7">
    <location>
        <begin position="300"/>
        <end position="322"/>
    </location>
</feature>
<gene>
    <name evidence="9" type="ORF">KP78_15680</name>
</gene>
<evidence type="ECO:0000259" key="8">
    <source>
        <dbReference type="PROSITE" id="PS50850"/>
    </source>
</evidence>
<dbReference type="EMBL" id="JXRP01000012">
    <property type="protein sequence ID" value="KIL48485.1"/>
    <property type="molecule type" value="Genomic_DNA"/>
</dbReference>
<evidence type="ECO:0000256" key="4">
    <source>
        <dbReference type="ARBA" id="ARBA00022692"/>
    </source>
</evidence>
<dbReference type="Pfam" id="PF07690">
    <property type="entry name" value="MFS_1"/>
    <property type="match status" value="1"/>
</dbReference>
<dbReference type="InterPro" id="IPR011701">
    <property type="entry name" value="MFS"/>
</dbReference>
<feature type="transmembrane region" description="Helical" evidence="7">
    <location>
        <begin position="247"/>
        <end position="265"/>
    </location>
</feature>
<keyword evidence="6 7" id="KW-0472">Membrane</keyword>
<dbReference type="PATRIC" id="fig|889306.3.peg.1577"/>
<keyword evidence="3" id="KW-1003">Cell membrane</keyword>
<evidence type="ECO:0000256" key="5">
    <source>
        <dbReference type="ARBA" id="ARBA00022989"/>
    </source>
</evidence>
<dbReference type="OrthoDB" id="244640at2"/>
<evidence type="ECO:0000313" key="9">
    <source>
        <dbReference type="EMBL" id="KIL48485.1"/>
    </source>
</evidence>
<comment type="caution">
    <text evidence="9">The sequence shown here is derived from an EMBL/GenBank/DDBJ whole genome shotgun (WGS) entry which is preliminary data.</text>
</comment>
<feature type="transmembrane region" description="Helical" evidence="7">
    <location>
        <begin position="95"/>
        <end position="113"/>
    </location>
</feature>
<dbReference type="Proteomes" id="UP000031938">
    <property type="component" value="Unassembled WGS sequence"/>
</dbReference>
<evidence type="ECO:0000256" key="6">
    <source>
        <dbReference type="ARBA" id="ARBA00023136"/>
    </source>
</evidence>
<dbReference type="InterPro" id="IPR036259">
    <property type="entry name" value="MFS_trans_sf"/>
</dbReference>
<dbReference type="GO" id="GO:0005886">
    <property type="term" value="C:plasma membrane"/>
    <property type="evidence" value="ECO:0007669"/>
    <property type="project" value="UniProtKB-SubCell"/>
</dbReference>
<feature type="transmembrane region" description="Helical" evidence="7">
    <location>
        <begin position="334"/>
        <end position="353"/>
    </location>
</feature>
<feature type="transmembrane region" description="Helical" evidence="7">
    <location>
        <begin position="162"/>
        <end position="181"/>
    </location>
</feature>
<dbReference type="InterPro" id="IPR050189">
    <property type="entry name" value="MFS_Efflux_Transporters"/>
</dbReference>
<dbReference type="InterPro" id="IPR020846">
    <property type="entry name" value="MFS_dom"/>
</dbReference>
<feature type="transmembrane region" description="Helical" evidence="7">
    <location>
        <begin position="39"/>
        <end position="58"/>
    </location>
</feature>
<name>A0A0C2RDZ8_9BACL</name>
<organism evidence="9 10">
    <name type="scientific">Jeotgalibacillus soli</name>
    <dbReference type="NCBI Taxonomy" id="889306"/>
    <lineage>
        <taxon>Bacteria</taxon>
        <taxon>Bacillati</taxon>
        <taxon>Bacillota</taxon>
        <taxon>Bacilli</taxon>
        <taxon>Bacillales</taxon>
        <taxon>Caryophanaceae</taxon>
        <taxon>Jeotgalibacillus</taxon>
    </lineage>
</organism>
<dbReference type="STRING" id="889306.KP78_15680"/>
<proteinExistence type="predicted"/>
<keyword evidence="4 7" id="KW-0812">Transmembrane</keyword>
<accession>A0A0C2RDZ8</accession>
<feature type="domain" description="Major facilitator superfamily (MFS) profile" evidence="8">
    <location>
        <begin position="8"/>
        <end position="385"/>
    </location>
</feature>
<evidence type="ECO:0000313" key="10">
    <source>
        <dbReference type="Proteomes" id="UP000031938"/>
    </source>
</evidence>
<keyword evidence="2" id="KW-0813">Transport</keyword>
<feature type="transmembrane region" description="Helical" evidence="7">
    <location>
        <begin position="213"/>
        <end position="235"/>
    </location>
</feature>
<sequence length="402" mass="44635">MTNRQWFIVIFVSFIHFLAFSHRMEVVPFLVDLKNQYGVGYAEAGGLVSVFLLGYAVFQIPAGTLADRYSPRGLIIIGLITMMISSIIFSLTYSFYLALVLRFIMGASSAMLFSPGIKLISTFTPKEKRGVSIGVLEGAAGMGMLLTLTVFPIFSALIDWQWLYLVLSFMLLPVLFLFLVVPMKDNGTEGKQEEDMKPGSFSELLKNKKIQRLLGIAFFGLFGLYGFLAWMPTYLESSLGYTKQETGWVMAIMMVAQIFAAPLSGKFSDFLGQRKSTLLIGSILMAVSSLWLLLLDDFWIYIVAVVIGTGISWSMAPMLALATEIVHVKIAGSVISIMNTVGQIASAISGYVYGMLYDIFGNFQIIWAVCLIAFILRIIFTLGELENHQNNEIKSREPKASM</sequence>
<dbReference type="PANTHER" id="PTHR43124">
    <property type="entry name" value="PURINE EFFLUX PUMP PBUE"/>
    <property type="match status" value="1"/>
</dbReference>
<feature type="transmembrane region" description="Helical" evidence="7">
    <location>
        <begin position="70"/>
        <end position="89"/>
    </location>
</feature>
<dbReference type="AlphaFoldDB" id="A0A0C2RDZ8"/>
<feature type="transmembrane region" description="Helical" evidence="7">
    <location>
        <begin position="277"/>
        <end position="294"/>
    </location>
</feature>
<dbReference type="PANTHER" id="PTHR43124:SF3">
    <property type="entry name" value="CHLORAMPHENICOL EFFLUX PUMP RV0191"/>
    <property type="match status" value="1"/>
</dbReference>
<dbReference type="RefSeq" id="WP_041087699.1">
    <property type="nucleotide sequence ID" value="NZ_JXRP01000012.1"/>
</dbReference>
<feature type="transmembrane region" description="Helical" evidence="7">
    <location>
        <begin position="134"/>
        <end position="156"/>
    </location>
</feature>
<dbReference type="PROSITE" id="PS50850">
    <property type="entry name" value="MFS"/>
    <property type="match status" value="1"/>
</dbReference>
<evidence type="ECO:0000256" key="1">
    <source>
        <dbReference type="ARBA" id="ARBA00004651"/>
    </source>
</evidence>